<dbReference type="Gene3D" id="3.40.50.261">
    <property type="entry name" value="Succinyl-CoA synthetase domains"/>
    <property type="match status" value="2"/>
</dbReference>
<proteinExistence type="predicted"/>
<dbReference type="EMBL" id="FO117623">
    <property type="protein sequence ID" value="CCG05199.1"/>
    <property type="molecule type" value="Genomic_DNA"/>
</dbReference>
<dbReference type="HOGENOM" id="CLU_007415_2_3_11"/>
<sequence>MNRSDEQDVLANFAPLFTPRAVAVVGMSGTKVTPANTFARHLREFGFSGNMYAIHPREREIDGLPVYPSFADLPERADYAYIAVPGQALFDLLAGANGKLRFGQVMSSGFGEVAEGVELQRRLVEAARQAGVRIIGPNCLGTYSPRGRLSFVEGASAEPGSIGVVSQSGGLGVDILRRGKSRGLRFSGLVTVGNSADVDPAELLEFYLHDPETRTIGLYVEDVRNGRRLFELLRQATGRKPCVLLKGGRSSQGGRAAASHTGALVSDDRIWTALVQQTGLVQTDTLDEFLNALLILDRLTPNAGRVTENVVLFGNGGGTSVLATDAFSRQHFDVSPLSAEAIEALEALSLPPGTSVVNPIDTPAGTLSERDGEVARDILAAVTDKHTTDAVVVHINVAVIAHMTNRPDAILGNIEHGLAEAQENMRGKNHLVVVLRSDEDPSIEEFRRAMAERLRVLGVPVFREMPEAAVALGAMQRYERAVAELAQ</sequence>
<evidence type="ECO:0000313" key="2">
    <source>
        <dbReference type="EMBL" id="CCG05199.1"/>
    </source>
</evidence>
<dbReference type="Pfam" id="PF13380">
    <property type="entry name" value="CoA_binding_2"/>
    <property type="match status" value="1"/>
</dbReference>
<evidence type="ECO:0000259" key="1">
    <source>
        <dbReference type="SMART" id="SM00881"/>
    </source>
</evidence>
<dbReference type="InterPro" id="IPR003781">
    <property type="entry name" value="CoA-bd"/>
</dbReference>
<dbReference type="KEGG" id="bsd:BLASA_4389"/>
<dbReference type="RefSeq" id="WP_014378070.1">
    <property type="nucleotide sequence ID" value="NC_016943.1"/>
</dbReference>
<dbReference type="Pfam" id="PF13607">
    <property type="entry name" value="Succ_CoA_lig"/>
    <property type="match status" value="1"/>
</dbReference>
<gene>
    <name evidence="2" type="ordered locus">BLASA_4389</name>
</gene>
<feature type="domain" description="CoA-binding" evidence="1">
    <location>
        <begin position="16"/>
        <end position="110"/>
    </location>
</feature>
<dbReference type="SUPFAM" id="SSF52210">
    <property type="entry name" value="Succinyl-CoA synthetase domains"/>
    <property type="match status" value="2"/>
</dbReference>
<reference evidence="2 3" key="1">
    <citation type="journal article" date="2012" name="J. Bacteriol.">
        <title>Genome Sequence of Blastococcus saxobsidens DD2, a Stone-Inhabiting Bacterium.</title>
        <authorList>
            <person name="Chouaia B."/>
            <person name="Crotti E."/>
            <person name="Brusetti L."/>
            <person name="Daffonchio D."/>
            <person name="Essoussi I."/>
            <person name="Nouioui I."/>
            <person name="Sbissi I."/>
            <person name="Ghodhbane-Gtari F."/>
            <person name="Gtari M."/>
            <person name="Vacherie B."/>
            <person name="Barbe V."/>
            <person name="Medigue C."/>
            <person name="Gury J."/>
            <person name="Pujic P."/>
            <person name="Normand P."/>
        </authorList>
    </citation>
    <scope>NUCLEOTIDE SEQUENCE [LARGE SCALE GENOMIC DNA]</scope>
    <source>
        <strain evidence="2 3">DD2</strain>
    </source>
</reference>
<dbReference type="InterPro" id="IPR016102">
    <property type="entry name" value="Succinyl-CoA_synth-like"/>
</dbReference>
<organism evidence="2 3">
    <name type="scientific">Blastococcus saxobsidens (strain DD2)</name>
    <dbReference type="NCBI Taxonomy" id="1146883"/>
    <lineage>
        <taxon>Bacteria</taxon>
        <taxon>Bacillati</taxon>
        <taxon>Actinomycetota</taxon>
        <taxon>Actinomycetes</taxon>
        <taxon>Geodermatophilales</taxon>
        <taxon>Geodermatophilaceae</taxon>
        <taxon>Blastococcus</taxon>
    </lineage>
</organism>
<dbReference type="STRING" id="1146883.BLASA_4389"/>
<dbReference type="Proteomes" id="UP000007517">
    <property type="component" value="Chromosome"/>
</dbReference>
<name>H6RNQ1_BLASD</name>
<dbReference type="OrthoDB" id="190266at2"/>
<dbReference type="AlphaFoldDB" id="H6RNQ1"/>
<protein>
    <submittedName>
        <fullName evidence="2">Acyl-CoA synthetase (NDP forming)</fullName>
    </submittedName>
</protein>
<dbReference type="InterPro" id="IPR036291">
    <property type="entry name" value="NAD(P)-bd_dom_sf"/>
</dbReference>
<evidence type="ECO:0000313" key="3">
    <source>
        <dbReference type="Proteomes" id="UP000007517"/>
    </source>
</evidence>
<dbReference type="SMART" id="SM00881">
    <property type="entry name" value="CoA_binding"/>
    <property type="match status" value="1"/>
</dbReference>
<keyword evidence="3" id="KW-1185">Reference proteome</keyword>
<dbReference type="PANTHER" id="PTHR42793:SF1">
    <property type="entry name" value="PEPTIDYL-LYSINE N-ACETYLTRANSFERASE PATZ"/>
    <property type="match status" value="1"/>
</dbReference>
<dbReference type="SUPFAM" id="SSF51735">
    <property type="entry name" value="NAD(P)-binding Rossmann-fold domains"/>
    <property type="match status" value="1"/>
</dbReference>
<dbReference type="Gene3D" id="3.40.50.720">
    <property type="entry name" value="NAD(P)-binding Rossmann-like Domain"/>
    <property type="match status" value="1"/>
</dbReference>
<dbReference type="eggNOG" id="COG1042">
    <property type="taxonomic scope" value="Bacteria"/>
</dbReference>
<dbReference type="InterPro" id="IPR032875">
    <property type="entry name" value="Succ_CoA_lig_flav_dom"/>
</dbReference>
<reference evidence="3" key="2">
    <citation type="submission" date="2012-02" db="EMBL/GenBank/DDBJ databases">
        <title>Complete genome sequence of Blastococcus saxobsidens strain DD2.</title>
        <authorList>
            <person name="Genoscope."/>
        </authorList>
    </citation>
    <scope>NUCLEOTIDE SEQUENCE [LARGE SCALE GENOMIC DNA]</scope>
    <source>
        <strain evidence="3">DD2</strain>
    </source>
</reference>
<accession>H6RNQ1</accession>
<dbReference type="PANTHER" id="PTHR42793">
    <property type="entry name" value="COA BINDING DOMAIN CONTAINING PROTEIN"/>
    <property type="match status" value="1"/>
</dbReference>